<dbReference type="InterPro" id="IPR037523">
    <property type="entry name" value="VOC_core"/>
</dbReference>
<gene>
    <name evidence="2" type="ORF">LMTR13_33290</name>
</gene>
<accession>A0A1B1UNH4</accession>
<name>A0A1B1UNH4_9BRAD</name>
<reference evidence="2 3" key="1">
    <citation type="submission" date="2016-07" db="EMBL/GenBank/DDBJ databases">
        <title>Complete genome sequence of Bradyrhizobium icense LMTR 13T, a potential inoculant strain isolated from lima bean (Phaseolus lunatus) in Peru.</title>
        <authorList>
            <person name="Ormeno-Orrillo E."/>
            <person name="Duran D."/>
            <person name="Rogel M.A."/>
            <person name="Rey L."/>
            <person name="Imperial J."/>
            <person name="Ruiz-Argueso T."/>
            <person name="Martinez-Romero E."/>
        </authorList>
    </citation>
    <scope>NUCLEOTIDE SEQUENCE [LARGE SCALE GENOMIC DNA]</scope>
    <source>
        <strain evidence="2 3">LMTR 13</strain>
    </source>
</reference>
<dbReference type="Gene3D" id="3.10.180.10">
    <property type="entry name" value="2,3-Dihydroxybiphenyl 1,2-Dioxygenase, domain 1"/>
    <property type="match status" value="1"/>
</dbReference>
<keyword evidence="3" id="KW-1185">Reference proteome</keyword>
<evidence type="ECO:0000313" key="3">
    <source>
        <dbReference type="Proteomes" id="UP000092839"/>
    </source>
</evidence>
<protein>
    <submittedName>
        <fullName evidence="2">Glyoxalase</fullName>
    </submittedName>
</protein>
<dbReference type="STRING" id="1274631.LMTR13_33290"/>
<dbReference type="SUPFAM" id="SSF54593">
    <property type="entry name" value="Glyoxalase/Bleomycin resistance protein/Dihydroxybiphenyl dioxygenase"/>
    <property type="match status" value="1"/>
</dbReference>
<dbReference type="KEGG" id="bic:LMTR13_33290"/>
<evidence type="ECO:0000313" key="2">
    <source>
        <dbReference type="EMBL" id="ANW04296.1"/>
    </source>
</evidence>
<feature type="domain" description="VOC" evidence="1">
    <location>
        <begin position="5"/>
        <end position="116"/>
    </location>
</feature>
<evidence type="ECO:0000259" key="1">
    <source>
        <dbReference type="PROSITE" id="PS51819"/>
    </source>
</evidence>
<organism evidence="2 3">
    <name type="scientific">Bradyrhizobium icense</name>
    <dbReference type="NCBI Taxonomy" id="1274631"/>
    <lineage>
        <taxon>Bacteria</taxon>
        <taxon>Pseudomonadati</taxon>
        <taxon>Pseudomonadota</taxon>
        <taxon>Alphaproteobacteria</taxon>
        <taxon>Hyphomicrobiales</taxon>
        <taxon>Nitrobacteraceae</taxon>
        <taxon>Bradyrhizobium</taxon>
    </lineage>
</organism>
<dbReference type="CDD" id="cd06587">
    <property type="entry name" value="VOC"/>
    <property type="match status" value="1"/>
</dbReference>
<dbReference type="PANTHER" id="PTHR36503">
    <property type="entry name" value="BLR2520 PROTEIN"/>
    <property type="match status" value="1"/>
</dbReference>
<sequence>MMIESISAITLGTHDMQRAVQFYRSLGFNMLYGGEMSSFTSFRAGSGYLNLIVQPDQRRWSWWGRVIFYVTDVNAFYDRALAAGCRPATVPRDAEWGERYFHITDPDGHELSFARPLRSSA</sequence>
<dbReference type="Pfam" id="PF00903">
    <property type="entry name" value="Glyoxalase"/>
    <property type="match status" value="1"/>
</dbReference>
<proteinExistence type="predicted"/>
<dbReference type="AlphaFoldDB" id="A0A1B1UNH4"/>
<dbReference type="InterPro" id="IPR029068">
    <property type="entry name" value="Glyas_Bleomycin-R_OHBP_Dase"/>
</dbReference>
<dbReference type="PROSITE" id="PS51819">
    <property type="entry name" value="VOC"/>
    <property type="match status" value="1"/>
</dbReference>
<dbReference type="PANTHER" id="PTHR36503:SF3">
    <property type="entry name" value="BLR0126 PROTEIN"/>
    <property type="match status" value="1"/>
</dbReference>
<dbReference type="InterPro" id="IPR004360">
    <property type="entry name" value="Glyas_Fos-R_dOase_dom"/>
</dbReference>
<dbReference type="EMBL" id="CP016428">
    <property type="protein sequence ID" value="ANW04296.1"/>
    <property type="molecule type" value="Genomic_DNA"/>
</dbReference>
<dbReference type="Proteomes" id="UP000092839">
    <property type="component" value="Chromosome"/>
</dbReference>